<dbReference type="InterPro" id="IPR011128">
    <property type="entry name" value="G3P_DH_NAD-dep_N"/>
</dbReference>
<dbReference type="GO" id="GO:0046168">
    <property type="term" value="P:glycerol-3-phosphate catabolic process"/>
    <property type="evidence" value="ECO:0007669"/>
    <property type="project" value="InterPro"/>
</dbReference>
<dbReference type="EMBL" id="MKKU01000038">
    <property type="protein sequence ID" value="RNF26540.1"/>
    <property type="molecule type" value="Genomic_DNA"/>
</dbReference>
<feature type="domain" description="Glycerol-3-phosphate dehydrogenase NAD-dependent N-terminal" evidence="3">
    <location>
        <begin position="7"/>
        <end position="171"/>
    </location>
</feature>
<keyword evidence="4" id="KW-0560">Oxidoreductase</keyword>
<sequence>MTSRLLILGAGELGTACALSLLANMGSRGAQAGAVVTMCARDKDYLQELQLGSKTFRLFDRSIHVPSEMSFQVMGEEPAEKPTHCKASFLCLPVSCFAEAKGATPHEETPACVRECLIRNANAPLFVFVRGFSREGLTPVEEINRVIRPQPSRVVVVSGPLFAREWAAASLPENSTTTAATSGSSSSSSSHASNSNSGVSLAFAMADETEAETLQAMRDLSQRLWHRESVTWLTEPNAAGILSFVNGCFPLCCMGAGMVSSEYPASVSAMMSYMQHAIGATEELVNQAFSRPHGTPLPACATATLAMACTNHASREFIFGRRLNYHFRHRDAIRAVFPGNSHASLDATVAGIHTLLKRLSFSSPFYEVLMDAFLTVLRASVAGRGLVKTGFYDYRDHACMEDAPLLQHALAVDAAMLSGDETSFNRAREALAMAFSNPVAPSSGL</sequence>
<dbReference type="OrthoDB" id="242561at2759"/>
<feature type="region of interest" description="Disordered" evidence="1">
    <location>
        <begin position="173"/>
        <end position="193"/>
    </location>
</feature>
<dbReference type="AlphaFoldDB" id="A0A422Q9C5"/>
<feature type="signal peptide" evidence="2">
    <location>
        <begin position="1"/>
        <end position="18"/>
    </location>
</feature>
<evidence type="ECO:0000313" key="4">
    <source>
        <dbReference type="EMBL" id="RNF26540.1"/>
    </source>
</evidence>
<feature type="compositionally biased region" description="Low complexity" evidence="1">
    <location>
        <begin position="174"/>
        <end position="193"/>
    </location>
</feature>
<proteinExistence type="predicted"/>
<name>A0A422Q9C5_9TRYP</name>
<dbReference type="GO" id="GO:0051287">
    <property type="term" value="F:NAD binding"/>
    <property type="evidence" value="ECO:0007669"/>
    <property type="project" value="InterPro"/>
</dbReference>
<evidence type="ECO:0000259" key="3">
    <source>
        <dbReference type="Pfam" id="PF01210"/>
    </source>
</evidence>
<organism evidence="4 5">
    <name type="scientific">Trypanosoma conorhini</name>
    <dbReference type="NCBI Taxonomy" id="83891"/>
    <lineage>
        <taxon>Eukaryota</taxon>
        <taxon>Discoba</taxon>
        <taxon>Euglenozoa</taxon>
        <taxon>Kinetoplastea</taxon>
        <taxon>Metakinetoplastina</taxon>
        <taxon>Trypanosomatida</taxon>
        <taxon>Trypanosomatidae</taxon>
        <taxon>Trypanosoma</taxon>
    </lineage>
</organism>
<comment type="caution">
    <text evidence="4">The sequence shown here is derived from an EMBL/GenBank/DDBJ whole genome shotgun (WGS) entry which is preliminary data.</text>
</comment>
<keyword evidence="2" id="KW-0732">Signal</keyword>
<dbReference type="Proteomes" id="UP000284403">
    <property type="component" value="Unassembled WGS sequence"/>
</dbReference>
<dbReference type="GO" id="GO:0016616">
    <property type="term" value="F:oxidoreductase activity, acting on the CH-OH group of donors, NAD or NADP as acceptor"/>
    <property type="evidence" value="ECO:0007669"/>
    <property type="project" value="InterPro"/>
</dbReference>
<dbReference type="Gene3D" id="3.40.50.720">
    <property type="entry name" value="NAD(P)-binding Rossmann-like Domain"/>
    <property type="match status" value="1"/>
</dbReference>
<evidence type="ECO:0000313" key="5">
    <source>
        <dbReference type="Proteomes" id="UP000284403"/>
    </source>
</evidence>
<reference evidence="4 5" key="1">
    <citation type="journal article" date="2018" name="BMC Genomics">
        <title>Genomic comparison of Trypanosoma conorhini and Trypanosoma rangeli to Trypanosoma cruzi strains of high and low virulence.</title>
        <authorList>
            <person name="Bradwell K.R."/>
            <person name="Koparde V.N."/>
            <person name="Matveyev A.V."/>
            <person name="Serrano M.G."/>
            <person name="Alves J.M."/>
            <person name="Parikh H."/>
            <person name="Huang B."/>
            <person name="Lee V."/>
            <person name="Espinosa-Alvarez O."/>
            <person name="Ortiz P.A."/>
            <person name="Costa-Martins A.G."/>
            <person name="Teixeira M.M."/>
            <person name="Buck G.A."/>
        </authorList>
    </citation>
    <scope>NUCLEOTIDE SEQUENCE [LARGE SCALE GENOMIC DNA]</scope>
    <source>
        <strain evidence="4 5">025E</strain>
    </source>
</reference>
<accession>A0A422Q9C5</accession>
<evidence type="ECO:0000256" key="1">
    <source>
        <dbReference type="SAM" id="MobiDB-lite"/>
    </source>
</evidence>
<protein>
    <submittedName>
        <fullName evidence="4">Oxidoreductase (With NAD(+) or NADP(+) as acceptor)</fullName>
        <ecNumber evidence="4">1.1.1.-</ecNumber>
    </submittedName>
</protein>
<evidence type="ECO:0000256" key="2">
    <source>
        <dbReference type="SAM" id="SignalP"/>
    </source>
</evidence>
<keyword evidence="5" id="KW-1185">Reference proteome</keyword>
<gene>
    <name evidence="4" type="ORF">Tco025E_01313</name>
</gene>
<dbReference type="Pfam" id="PF01210">
    <property type="entry name" value="NAD_Gly3P_dh_N"/>
    <property type="match status" value="1"/>
</dbReference>
<feature type="chain" id="PRO_5019509771" evidence="2">
    <location>
        <begin position="19"/>
        <end position="445"/>
    </location>
</feature>
<dbReference type="RefSeq" id="XP_029231746.1">
    <property type="nucleotide sequence ID" value="XM_029368251.1"/>
</dbReference>
<dbReference type="GeneID" id="40314924"/>
<dbReference type="EC" id="1.1.1.-" evidence="4"/>